<dbReference type="AlphaFoldDB" id="A0A9Q8LI00"/>
<dbReference type="Proteomes" id="UP000756132">
    <property type="component" value="Chromosome 5"/>
</dbReference>
<dbReference type="SUPFAM" id="SSF51110">
    <property type="entry name" value="alpha-D-mannose-specific plant lectins"/>
    <property type="match status" value="1"/>
</dbReference>
<evidence type="ECO:0000313" key="3">
    <source>
        <dbReference type="Proteomes" id="UP000756132"/>
    </source>
</evidence>
<feature type="domain" description="Bulb-type lectin" evidence="1">
    <location>
        <begin position="5"/>
        <end position="117"/>
    </location>
</feature>
<reference evidence="2" key="1">
    <citation type="submission" date="2021-12" db="EMBL/GenBank/DDBJ databases">
        <authorList>
            <person name="Zaccaron A."/>
            <person name="Stergiopoulos I."/>
        </authorList>
    </citation>
    <scope>NUCLEOTIDE SEQUENCE</scope>
    <source>
        <strain evidence="2">Race5_Kim</strain>
    </source>
</reference>
<dbReference type="Gene3D" id="2.90.10.10">
    <property type="entry name" value="Bulb-type lectin domain"/>
    <property type="match status" value="1"/>
</dbReference>
<dbReference type="RefSeq" id="XP_047762138.1">
    <property type="nucleotide sequence ID" value="XM_047905595.1"/>
</dbReference>
<reference evidence="2" key="2">
    <citation type="journal article" date="2022" name="Microb. Genom.">
        <title>A chromosome-scale genome assembly of the tomato pathogen Cladosporium fulvum reveals a compartmentalized genome architecture and the presence of a dispensable chromosome.</title>
        <authorList>
            <person name="Zaccaron A.Z."/>
            <person name="Chen L.H."/>
            <person name="Samaras A."/>
            <person name="Stergiopoulos I."/>
        </authorList>
    </citation>
    <scope>NUCLEOTIDE SEQUENCE</scope>
    <source>
        <strain evidence="2">Race5_Kim</strain>
    </source>
</reference>
<dbReference type="PROSITE" id="PS50927">
    <property type="entry name" value="BULB_LECTIN"/>
    <property type="match status" value="1"/>
</dbReference>
<name>A0A9Q8LI00_PASFU</name>
<organism evidence="2 3">
    <name type="scientific">Passalora fulva</name>
    <name type="common">Tomato leaf mold</name>
    <name type="synonym">Cladosporium fulvum</name>
    <dbReference type="NCBI Taxonomy" id="5499"/>
    <lineage>
        <taxon>Eukaryota</taxon>
        <taxon>Fungi</taxon>
        <taxon>Dikarya</taxon>
        <taxon>Ascomycota</taxon>
        <taxon>Pezizomycotina</taxon>
        <taxon>Dothideomycetes</taxon>
        <taxon>Dothideomycetidae</taxon>
        <taxon>Mycosphaerellales</taxon>
        <taxon>Mycosphaerellaceae</taxon>
        <taxon>Fulvia</taxon>
    </lineage>
</organism>
<gene>
    <name evidence="2" type="ORF">CLAFUR5_06447</name>
</gene>
<evidence type="ECO:0000259" key="1">
    <source>
        <dbReference type="PROSITE" id="PS50927"/>
    </source>
</evidence>
<dbReference type="KEGG" id="ffu:CLAFUR5_06447"/>
<evidence type="ECO:0000313" key="2">
    <source>
        <dbReference type="EMBL" id="UJO17772.1"/>
    </source>
</evidence>
<proteinExistence type="predicted"/>
<dbReference type="EMBL" id="CP090167">
    <property type="protein sequence ID" value="UJO17772.1"/>
    <property type="molecule type" value="Genomic_DNA"/>
</dbReference>
<sequence>MPADEAVLWDGESLRRGQCLRNGKFTFTLQDDGNMCLNYNGEYLWGTSTQDKDVQTATMQSNGNLCLRRSDNDFVWGSMQSGGNMVEPGSSPYLQLHDNGNIGIYKQHNGAGWVVWSSNTQLITFRAVHFRNMSRTVYTYPLIKDRDGSSTLWDGKASNIWAMVPQSTPGWSQIAIDWKNAYYNTDRKHYLRDEVKGVVKFGHNIRWGDDVWVNDWQFIYDENSTTSVHITSDASARSGNANYDGCSTNLWFDPRENHDLSLWTVDDSMEVHIFYRNSEWDGTIRKPDFNDIKR</sequence>
<dbReference type="GeneID" id="71986325"/>
<protein>
    <recommendedName>
        <fullName evidence="1">Bulb-type lectin domain-containing protein</fullName>
    </recommendedName>
</protein>
<dbReference type="InterPro" id="IPR001480">
    <property type="entry name" value="Bulb-type_lectin_dom"/>
</dbReference>
<accession>A0A9Q8LI00</accession>
<keyword evidence="3" id="KW-1185">Reference proteome</keyword>
<dbReference type="SMART" id="SM00108">
    <property type="entry name" value="B_lectin"/>
    <property type="match status" value="1"/>
</dbReference>
<dbReference type="OrthoDB" id="1884773at2759"/>
<dbReference type="InterPro" id="IPR036426">
    <property type="entry name" value="Bulb-type_lectin_dom_sf"/>
</dbReference>